<sequence>MPCGPRALLRVRWSHGLRPWLRPRALSSRSGPERVNVRCGAAGHVSVDLFNGAHDARNRNALVIHLPAFPAANDAVAPLPPFLEHLPVAQINYRWGGLASRVLHWPTPVHDTAFAYDWLFANLAPPRDTGRDMFVYGSQLGASLAASLALTETHAHASFGIRGLVTYNGIYNWTMFLPDHRINKSPTIKHTPVPASRAAEKLKGRLSALFHRPADLFDPYASPSLFFHSPGLLAPRVFAASTDDAVWDEDEQAVMAELKPPRAVSNVFPPRKSSLRIPETLLLYHDGIDQSAASGNSLRAQARELAVWMRRGIVESEKKLATYDHDDANEESVVEDTEAKLRVQFGDPGPLADKAEAMALEWMRERSDAM</sequence>
<dbReference type="AlphaFoldDB" id="A0A2A9PM98"/>
<dbReference type="STRING" id="268505.A0A2A9PM98"/>
<comment type="caution">
    <text evidence="1">The sequence shown here is derived from an EMBL/GenBank/DDBJ whole genome shotgun (WGS) entry which is preliminary data.</text>
</comment>
<reference evidence="1 2" key="2">
    <citation type="journal article" date="2017" name="Sci. Rep.">
        <title>Ant-infecting Ophiocordyceps genomes reveal a high diversity of potential behavioral manipulation genes and a possible major role for enterotoxins.</title>
        <authorList>
            <person name="de Bekker C."/>
            <person name="Ohm R.A."/>
            <person name="Evans H.C."/>
            <person name="Brachmann A."/>
            <person name="Hughes D.P."/>
        </authorList>
    </citation>
    <scope>NUCLEOTIDE SEQUENCE [LARGE SCALE GENOMIC DNA]</scope>
    <source>
        <strain evidence="1 2">SC16a</strain>
    </source>
</reference>
<dbReference type="Proteomes" id="UP000037136">
    <property type="component" value="Unassembled WGS sequence"/>
</dbReference>
<dbReference type="EMBL" id="LAZP02000045">
    <property type="protein sequence ID" value="PFH62013.1"/>
    <property type="molecule type" value="Genomic_DNA"/>
</dbReference>
<dbReference type="SUPFAM" id="SSF53474">
    <property type="entry name" value="alpha/beta-Hydrolases"/>
    <property type="match status" value="1"/>
</dbReference>
<dbReference type="InterPro" id="IPR029058">
    <property type="entry name" value="AB_hydrolase_fold"/>
</dbReference>
<proteinExistence type="predicted"/>
<dbReference type="OrthoDB" id="5396420at2759"/>
<reference evidence="1 2" key="1">
    <citation type="journal article" date="2015" name="BMC Genomics">
        <title>Gene expression during zombie ant biting behavior reflects the complexity underlying fungal parasitic behavioral manipulation.</title>
        <authorList>
            <person name="de Bekker C."/>
            <person name="Ohm R.A."/>
            <person name="Loreto R.G."/>
            <person name="Sebastian A."/>
            <person name="Albert I."/>
            <person name="Merrow M."/>
            <person name="Brachmann A."/>
            <person name="Hughes D.P."/>
        </authorList>
    </citation>
    <scope>NUCLEOTIDE SEQUENCE [LARGE SCALE GENOMIC DNA]</scope>
    <source>
        <strain evidence="1 2">SC16a</strain>
    </source>
</reference>
<evidence type="ECO:0000313" key="1">
    <source>
        <dbReference type="EMBL" id="PFH62013.1"/>
    </source>
</evidence>
<dbReference type="Gene3D" id="3.40.50.1820">
    <property type="entry name" value="alpha/beta hydrolase"/>
    <property type="match status" value="1"/>
</dbReference>
<evidence type="ECO:0000313" key="2">
    <source>
        <dbReference type="Proteomes" id="UP000037136"/>
    </source>
</evidence>
<organism evidence="1 2">
    <name type="scientific">Ophiocordyceps unilateralis</name>
    <name type="common">Zombie-ant fungus</name>
    <name type="synonym">Torrubia unilateralis</name>
    <dbReference type="NCBI Taxonomy" id="268505"/>
    <lineage>
        <taxon>Eukaryota</taxon>
        <taxon>Fungi</taxon>
        <taxon>Dikarya</taxon>
        <taxon>Ascomycota</taxon>
        <taxon>Pezizomycotina</taxon>
        <taxon>Sordariomycetes</taxon>
        <taxon>Hypocreomycetidae</taxon>
        <taxon>Hypocreales</taxon>
        <taxon>Ophiocordycipitaceae</taxon>
        <taxon>Ophiocordyceps</taxon>
    </lineage>
</organism>
<protein>
    <submittedName>
        <fullName evidence="1">Uncharacterized protein</fullName>
    </submittedName>
</protein>
<accession>A0A2A9PM98</accession>
<keyword evidence="2" id="KW-1185">Reference proteome</keyword>
<gene>
    <name evidence="1" type="ORF">XA68_15449</name>
</gene>
<name>A0A2A9PM98_OPHUN</name>